<dbReference type="AlphaFoldDB" id="A0A9W8I2P0"/>
<proteinExistence type="predicted"/>
<protein>
    <submittedName>
        <fullName evidence="2">Uncharacterized protein</fullName>
    </submittedName>
</protein>
<accession>A0A9W8I2P0</accession>
<feature type="region of interest" description="Disordered" evidence="1">
    <location>
        <begin position="65"/>
        <end position="96"/>
    </location>
</feature>
<sequence length="128" mass="14152">QDMSLLNSSGSQVGLRPIVPYPAYGQLSTQSTDPNEIYNVQLNDHVPAPLKAEEMAEVESYHRNYGRYPQPMSPSTTDYYANASYRPPGQPARSVYTNDFRSGRRAAGTARSSDSWTSRIKAVLCCGN</sequence>
<comment type="caution">
    <text evidence="2">The sequence shown here is derived from an EMBL/GenBank/DDBJ whole genome shotgun (WGS) entry which is preliminary data.</text>
</comment>
<name>A0A9W8I2P0_9FUNG</name>
<keyword evidence="3" id="KW-1185">Reference proteome</keyword>
<dbReference type="Proteomes" id="UP001139887">
    <property type="component" value="Unassembled WGS sequence"/>
</dbReference>
<evidence type="ECO:0000256" key="1">
    <source>
        <dbReference type="SAM" id="MobiDB-lite"/>
    </source>
</evidence>
<gene>
    <name evidence="2" type="ORF">IWW36_004789</name>
</gene>
<reference evidence="2" key="1">
    <citation type="submission" date="2022-07" db="EMBL/GenBank/DDBJ databases">
        <title>Phylogenomic reconstructions and comparative analyses of Kickxellomycotina fungi.</title>
        <authorList>
            <person name="Reynolds N.K."/>
            <person name="Stajich J.E."/>
            <person name="Barry K."/>
            <person name="Grigoriev I.V."/>
            <person name="Crous P."/>
            <person name="Smith M.E."/>
        </authorList>
    </citation>
    <scope>NUCLEOTIDE SEQUENCE</scope>
    <source>
        <strain evidence="2">NRRL 1566</strain>
    </source>
</reference>
<evidence type="ECO:0000313" key="3">
    <source>
        <dbReference type="Proteomes" id="UP001139887"/>
    </source>
</evidence>
<dbReference type="EMBL" id="JANBUW010000805">
    <property type="protein sequence ID" value="KAJ2845415.1"/>
    <property type="molecule type" value="Genomic_DNA"/>
</dbReference>
<organism evidence="2 3">
    <name type="scientific">Coemansia brasiliensis</name>
    <dbReference type="NCBI Taxonomy" id="2650707"/>
    <lineage>
        <taxon>Eukaryota</taxon>
        <taxon>Fungi</taxon>
        <taxon>Fungi incertae sedis</taxon>
        <taxon>Zoopagomycota</taxon>
        <taxon>Kickxellomycotina</taxon>
        <taxon>Kickxellomycetes</taxon>
        <taxon>Kickxellales</taxon>
        <taxon>Kickxellaceae</taxon>
        <taxon>Coemansia</taxon>
    </lineage>
</organism>
<feature type="non-terminal residue" evidence="2">
    <location>
        <position position="1"/>
    </location>
</feature>
<dbReference type="OrthoDB" id="347657at2759"/>
<evidence type="ECO:0000313" key="2">
    <source>
        <dbReference type="EMBL" id="KAJ2845415.1"/>
    </source>
</evidence>